<gene>
    <name evidence="2" type="ORF">PU02_1171</name>
</gene>
<evidence type="ECO:0000256" key="1">
    <source>
        <dbReference type="SAM" id="Phobius"/>
    </source>
</evidence>
<keyword evidence="1" id="KW-1133">Transmembrane helix</keyword>
<keyword evidence="1" id="KW-0812">Transmembrane</keyword>
<keyword evidence="3" id="KW-1185">Reference proteome</keyword>
<sequence length="144" mass="16414">MKPSMRSSIQTRLPMTESAIFIVIIDMILNITTKTTTNVVINAIILLEIYGSTKGNKNLNEKNVMIAAIIQDVKDRISREKPRTIAKKDDNKIVTIIIPSKKVIAIFLLLSVQITFYLQLVQQYIKCIVGYVSFYFRSRLIYAA</sequence>
<dbReference type="KEGG" id="banc:PU02_1171"/>
<accession>A0A0M3T374</accession>
<dbReference type="EMBL" id="CP010401">
    <property type="protein sequence ID" value="ALE03985.1"/>
    <property type="molecule type" value="Genomic_DNA"/>
</dbReference>
<dbReference type="Proteomes" id="UP000057213">
    <property type="component" value="Chromosome"/>
</dbReference>
<protein>
    <submittedName>
        <fullName evidence="2">Uncharacterized protein</fullName>
    </submittedName>
</protein>
<reference evidence="2 3" key="1">
    <citation type="journal article" date="2015" name="Genome Announc.">
        <title>Complete Genome Sequence of Bartonella ancashensis Strain 20.00, Isolated from the Blood of a Patient with Verruga Peruana.</title>
        <authorList>
            <person name="Hang J."/>
            <person name="Mullins K.E."/>
            <person name="Clifford R.J."/>
            <person name="Onmus-Leone F."/>
            <person name="Yang Y."/>
            <person name="Jiang J."/>
            <person name="Leguia M."/>
            <person name="Kasper M.R."/>
            <person name="Maguina C."/>
            <person name="Lesho E.P."/>
            <person name="Jarman R.G."/>
            <person name="Richards A.L."/>
            <person name="Blazes D."/>
        </authorList>
    </citation>
    <scope>NUCLEOTIDE SEQUENCE [LARGE SCALE GENOMIC DNA]</scope>
    <source>
        <strain evidence="2 3">20.00</strain>
    </source>
</reference>
<dbReference type="AlphaFoldDB" id="A0A0M3T374"/>
<proteinExistence type="predicted"/>
<dbReference type="STRING" id="1318743.PU02_1171"/>
<organism evidence="2 3">
    <name type="scientific">Bartonella ancashensis</name>
    <dbReference type="NCBI Taxonomy" id="1318743"/>
    <lineage>
        <taxon>Bacteria</taxon>
        <taxon>Pseudomonadati</taxon>
        <taxon>Pseudomonadota</taxon>
        <taxon>Alphaproteobacteria</taxon>
        <taxon>Hyphomicrobiales</taxon>
        <taxon>Bartonellaceae</taxon>
        <taxon>Bartonella</taxon>
    </lineage>
</organism>
<feature type="transmembrane region" description="Helical" evidence="1">
    <location>
        <begin position="103"/>
        <end position="120"/>
    </location>
</feature>
<keyword evidence="1" id="KW-0472">Membrane</keyword>
<evidence type="ECO:0000313" key="2">
    <source>
        <dbReference type="EMBL" id="ALE03985.1"/>
    </source>
</evidence>
<evidence type="ECO:0000313" key="3">
    <source>
        <dbReference type="Proteomes" id="UP000057213"/>
    </source>
</evidence>
<name>A0A0M3T374_9HYPH</name>